<dbReference type="GO" id="GO:0000175">
    <property type="term" value="F:3'-5'-RNA exonuclease activity"/>
    <property type="evidence" value="ECO:0007669"/>
    <property type="project" value="InterPro"/>
</dbReference>
<keyword evidence="3" id="KW-0378">Hydrolase</keyword>
<dbReference type="OrthoDB" id="270189at2759"/>
<dbReference type="NCBIfam" id="NF003765">
    <property type="entry name" value="PRK05359.1"/>
    <property type="match status" value="1"/>
</dbReference>
<dbReference type="EMBL" id="MBFS01000042">
    <property type="protein sequence ID" value="PVV05080.1"/>
    <property type="molecule type" value="Genomic_DNA"/>
</dbReference>
<dbReference type="Proteomes" id="UP000245609">
    <property type="component" value="Unassembled WGS sequence"/>
</dbReference>
<feature type="domain" description="Exonuclease" evidence="5">
    <location>
        <begin position="5"/>
        <end position="180"/>
    </location>
</feature>
<sequence length="186" mass="21250">MNKGTLLWIDCEMTGLDVNVDKILEISTIITDDELNVIGPKLNFVIHQSQAVLDNMNEWCVEHHTQSGLVEQVLASKTKLKQAEADIIRHINKYALTTRKLLLAGNSVHCDLVFIKKYLPRITKKIGHRIIDVSTIKELAFRWLPEVASAAPKKKLNHRSLDDIVESIEELRYYKEKIFMGKISST</sequence>
<dbReference type="FunFam" id="3.30.420.10:FF:000003">
    <property type="entry name" value="Oligoribonuclease"/>
    <property type="match status" value="1"/>
</dbReference>
<evidence type="ECO:0000313" key="6">
    <source>
        <dbReference type="EMBL" id="PVU90783.1"/>
    </source>
</evidence>
<dbReference type="EMBL" id="MBFS01002928">
    <property type="protein sequence ID" value="PVU90783.1"/>
    <property type="molecule type" value="Genomic_DNA"/>
</dbReference>
<protein>
    <recommendedName>
        <fullName evidence="5">Exonuclease domain-containing protein</fullName>
    </recommendedName>
</protein>
<dbReference type="PANTHER" id="PTHR11046:SF0">
    <property type="entry name" value="OLIGORIBONUCLEASE, MITOCHONDRIAL"/>
    <property type="match status" value="1"/>
</dbReference>
<dbReference type="InterPro" id="IPR036397">
    <property type="entry name" value="RNaseH_sf"/>
</dbReference>
<keyword evidence="4" id="KW-0269">Exonuclease</keyword>
<evidence type="ECO:0000313" key="7">
    <source>
        <dbReference type="EMBL" id="PVV05080.1"/>
    </source>
</evidence>
<reference evidence="7 8" key="1">
    <citation type="journal article" date="2018" name="MBio">
        <title>Comparative Genomics Reveals the Core Gene Toolbox for the Fungus-Insect Symbiosis.</title>
        <authorList>
            <person name="Wang Y."/>
            <person name="Stata M."/>
            <person name="Wang W."/>
            <person name="Stajich J.E."/>
            <person name="White M.M."/>
            <person name="Moncalvo J.M."/>
        </authorList>
    </citation>
    <scope>NUCLEOTIDE SEQUENCE [LARGE SCALE GENOMIC DNA]</scope>
    <source>
        <strain evidence="7 8">SC-DP-2</strain>
    </source>
</reference>
<dbReference type="Pfam" id="PF00929">
    <property type="entry name" value="RNase_T"/>
    <property type="match status" value="1"/>
</dbReference>
<dbReference type="InterPro" id="IPR022894">
    <property type="entry name" value="Oligoribonuclease"/>
</dbReference>
<evidence type="ECO:0000256" key="4">
    <source>
        <dbReference type="ARBA" id="ARBA00022839"/>
    </source>
</evidence>
<dbReference type="InterPro" id="IPR013520">
    <property type="entry name" value="Ribonucl_H"/>
</dbReference>
<evidence type="ECO:0000256" key="3">
    <source>
        <dbReference type="ARBA" id="ARBA00022801"/>
    </source>
</evidence>
<keyword evidence="2" id="KW-0540">Nuclease</keyword>
<dbReference type="SMART" id="SM00479">
    <property type="entry name" value="EXOIII"/>
    <property type="match status" value="1"/>
</dbReference>
<dbReference type="GO" id="GO:0005739">
    <property type="term" value="C:mitochondrion"/>
    <property type="evidence" value="ECO:0007669"/>
    <property type="project" value="TreeGrafter"/>
</dbReference>
<dbReference type="AlphaFoldDB" id="A0A2T9ZKK1"/>
<keyword evidence="8" id="KW-1185">Reference proteome</keyword>
<gene>
    <name evidence="7" type="ORF">BB560_000403</name>
    <name evidence="6" type="ORF">BB560_006179</name>
</gene>
<name>A0A2T9ZKK1_9FUNG</name>
<dbReference type="SUPFAM" id="SSF53098">
    <property type="entry name" value="Ribonuclease H-like"/>
    <property type="match status" value="1"/>
</dbReference>
<evidence type="ECO:0000259" key="5">
    <source>
        <dbReference type="SMART" id="SM00479"/>
    </source>
</evidence>
<evidence type="ECO:0000313" key="8">
    <source>
        <dbReference type="Proteomes" id="UP000245609"/>
    </source>
</evidence>
<dbReference type="InterPro" id="IPR012337">
    <property type="entry name" value="RNaseH-like_sf"/>
</dbReference>
<dbReference type="CDD" id="cd06135">
    <property type="entry name" value="Orn"/>
    <property type="match status" value="1"/>
</dbReference>
<proteinExistence type="inferred from homology"/>
<evidence type="ECO:0000256" key="1">
    <source>
        <dbReference type="ARBA" id="ARBA00009921"/>
    </source>
</evidence>
<comment type="similarity">
    <text evidence="1">Belongs to the oligoribonuclease family.</text>
</comment>
<dbReference type="GO" id="GO:0003676">
    <property type="term" value="F:nucleic acid binding"/>
    <property type="evidence" value="ECO:0007669"/>
    <property type="project" value="InterPro"/>
</dbReference>
<comment type="caution">
    <text evidence="7">The sequence shown here is derived from an EMBL/GenBank/DDBJ whole genome shotgun (WGS) entry which is preliminary data.</text>
</comment>
<evidence type="ECO:0000256" key="2">
    <source>
        <dbReference type="ARBA" id="ARBA00022722"/>
    </source>
</evidence>
<dbReference type="Gene3D" id="3.30.420.10">
    <property type="entry name" value="Ribonuclease H-like superfamily/Ribonuclease H"/>
    <property type="match status" value="1"/>
</dbReference>
<organism evidence="7 8">
    <name type="scientific">Smittium megazygosporum</name>
    <dbReference type="NCBI Taxonomy" id="133381"/>
    <lineage>
        <taxon>Eukaryota</taxon>
        <taxon>Fungi</taxon>
        <taxon>Fungi incertae sedis</taxon>
        <taxon>Zoopagomycota</taxon>
        <taxon>Kickxellomycotina</taxon>
        <taxon>Harpellomycetes</taxon>
        <taxon>Harpellales</taxon>
        <taxon>Legeriomycetaceae</taxon>
        <taxon>Smittium</taxon>
    </lineage>
</organism>
<accession>A0A2T9ZKK1</accession>
<dbReference type="STRING" id="133381.A0A2T9ZKK1"/>
<dbReference type="PANTHER" id="PTHR11046">
    <property type="entry name" value="OLIGORIBONUCLEASE, MITOCHONDRIAL"/>
    <property type="match status" value="1"/>
</dbReference>